<organism evidence="7 8">
    <name type="scientific">Burkholderia gladioli (strain BSR3)</name>
    <dbReference type="NCBI Taxonomy" id="999541"/>
    <lineage>
        <taxon>Bacteria</taxon>
        <taxon>Pseudomonadati</taxon>
        <taxon>Pseudomonadota</taxon>
        <taxon>Betaproteobacteria</taxon>
        <taxon>Burkholderiales</taxon>
        <taxon>Burkholderiaceae</taxon>
        <taxon>Burkholderia</taxon>
    </lineage>
</organism>
<evidence type="ECO:0000256" key="3">
    <source>
        <dbReference type="ARBA" id="ARBA00022692"/>
    </source>
</evidence>
<protein>
    <recommendedName>
        <fullName evidence="9">AI-2E family transporter</fullName>
    </recommendedName>
</protein>
<dbReference type="AlphaFoldDB" id="F2LFE1"/>
<evidence type="ECO:0000256" key="5">
    <source>
        <dbReference type="ARBA" id="ARBA00023136"/>
    </source>
</evidence>
<accession>F2LFE1</accession>
<evidence type="ECO:0000313" key="7">
    <source>
        <dbReference type="EMBL" id="AEA60728.1"/>
    </source>
</evidence>
<dbReference type="KEGG" id="bgd:bgla_1g20910"/>
<dbReference type="EMBL" id="CP002599">
    <property type="protein sequence ID" value="AEA60728.1"/>
    <property type="molecule type" value="Genomic_DNA"/>
</dbReference>
<dbReference type="InterPro" id="IPR002549">
    <property type="entry name" value="AI-2E-like"/>
</dbReference>
<keyword evidence="5 6" id="KW-0472">Membrane</keyword>
<feature type="transmembrane region" description="Helical" evidence="6">
    <location>
        <begin position="60"/>
        <end position="84"/>
    </location>
</feature>
<evidence type="ECO:0000256" key="6">
    <source>
        <dbReference type="SAM" id="Phobius"/>
    </source>
</evidence>
<dbReference type="HOGENOM" id="CLU_041771_1_0_4"/>
<dbReference type="Pfam" id="PF01594">
    <property type="entry name" value="AI-2E_transport"/>
    <property type="match status" value="1"/>
</dbReference>
<feature type="transmembrane region" description="Helical" evidence="6">
    <location>
        <begin position="271"/>
        <end position="292"/>
    </location>
</feature>
<evidence type="ECO:0008006" key="9">
    <source>
        <dbReference type="Google" id="ProtNLM"/>
    </source>
</evidence>
<keyword evidence="4 6" id="KW-1133">Transmembrane helix</keyword>
<keyword evidence="3 6" id="KW-0812">Transmembrane</keyword>
<sequence>MTPGTRKQAVLALLLATLLSLGILVLRPFLVSMTWALIIAYVSWPVHQRMQSLTNHRRSISALLTTSLVTVVLVVPILLLALPLSRESVEFAHRMAAWFSDRHHTLPRLASSVPWLGVWLQAAADDIGRDARESRALLAQWGNHAMGAAAQLAANAGRNALKFGFAVLTLFFVYRDGRTVLDQLRLVFEPLLGKRFDVYLASIGEVCCAVAYGGVLTATAQGTAAGIGYWAAGVEAPLLLSVLTALAALFPFGTPFVWVPVGLALLLDGRLWAGVSLLAWGTLAISGIDNLVRPLLISGGTRMPFLLAVFSILGGIAAFGFVGFFLGPIVVATLLAVWREWGDVVVN</sequence>
<evidence type="ECO:0000313" key="8">
    <source>
        <dbReference type="Proteomes" id="UP000008316"/>
    </source>
</evidence>
<proteinExistence type="inferred from homology"/>
<dbReference type="PANTHER" id="PTHR21716">
    <property type="entry name" value="TRANSMEMBRANE PROTEIN"/>
    <property type="match status" value="1"/>
</dbReference>
<comment type="subcellular location">
    <subcellularLocation>
        <location evidence="1">Membrane</location>
        <topology evidence="1">Multi-pass membrane protein</topology>
    </subcellularLocation>
</comment>
<comment type="similarity">
    <text evidence="2">Belongs to the autoinducer-2 exporter (AI-2E) (TC 2.A.86) family.</text>
</comment>
<evidence type="ECO:0000256" key="4">
    <source>
        <dbReference type="ARBA" id="ARBA00022989"/>
    </source>
</evidence>
<reference evidence="7 8" key="1">
    <citation type="journal article" date="2011" name="J. Bacteriol.">
        <title>Complete genome sequence of Burkholderia gladioli BSR3.</title>
        <authorList>
            <person name="Seo Y.S."/>
            <person name="Lim J."/>
            <person name="Choi B.S."/>
            <person name="Kim H."/>
            <person name="Goo E."/>
            <person name="Lee B."/>
            <person name="Lim J.S."/>
            <person name="Choi I.Y."/>
            <person name="Moon J.S."/>
            <person name="Kim J."/>
            <person name="Hwang I."/>
        </authorList>
    </citation>
    <scope>NUCLEOTIDE SEQUENCE [LARGE SCALE GENOMIC DNA]</scope>
    <source>
        <strain evidence="7 8">BSR3</strain>
    </source>
</reference>
<feature type="transmembrane region" description="Helical" evidence="6">
    <location>
        <begin position="304"/>
        <end position="337"/>
    </location>
</feature>
<evidence type="ECO:0000256" key="2">
    <source>
        <dbReference type="ARBA" id="ARBA00009773"/>
    </source>
</evidence>
<keyword evidence="8" id="KW-1185">Reference proteome</keyword>
<feature type="transmembrane region" description="Helical" evidence="6">
    <location>
        <begin position="238"/>
        <end position="259"/>
    </location>
</feature>
<dbReference type="PANTHER" id="PTHR21716:SF4">
    <property type="entry name" value="TRANSMEMBRANE PROTEIN 245"/>
    <property type="match status" value="1"/>
</dbReference>
<dbReference type="eggNOG" id="COG0628">
    <property type="taxonomic scope" value="Bacteria"/>
</dbReference>
<name>F2LFE1_BURGS</name>
<dbReference type="GO" id="GO:0016020">
    <property type="term" value="C:membrane"/>
    <property type="evidence" value="ECO:0007669"/>
    <property type="project" value="UniProtKB-SubCell"/>
</dbReference>
<dbReference type="Proteomes" id="UP000008316">
    <property type="component" value="Chromosome 1"/>
</dbReference>
<gene>
    <name evidence="7" type="ordered locus">bgla_1g20910</name>
</gene>
<evidence type="ECO:0000256" key="1">
    <source>
        <dbReference type="ARBA" id="ARBA00004141"/>
    </source>
</evidence>